<evidence type="ECO:0000256" key="2">
    <source>
        <dbReference type="ARBA" id="ARBA00023125"/>
    </source>
</evidence>
<dbReference type="InterPro" id="IPR001845">
    <property type="entry name" value="HTH_ArsR_DNA-bd_dom"/>
</dbReference>
<evidence type="ECO:0000256" key="1">
    <source>
        <dbReference type="ARBA" id="ARBA00023015"/>
    </source>
</evidence>
<evidence type="ECO:0000256" key="3">
    <source>
        <dbReference type="ARBA" id="ARBA00023163"/>
    </source>
</evidence>
<keyword evidence="1" id="KW-0805">Transcription regulation</keyword>
<dbReference type="SMART" id="SM00418">
    <property type="entry name" value="HTH_ARSR"/>
    <property type="match status" value="1"/>
</dbReference>
<evidence type="ECO:0000313" key="6">
    <source>
        <dbReference type="Proteomes" id="UP000461880"/>
    </source>
</evidence>
<dbReference type="GO" id="GO:0003677">
    <property type="term" value="F:DNA binding"/>
    <property type="evidence" value="ECO:0007669"/>
    <property type="project" value="UniProtKB-KW"/>
</dbReference>
<comment type="caution">
    <text evidence="5">The sequence shown here is derived from an EMBL/GenBank/DDBJ whole genome shotgun (WGS) entry which is preliminary data.</text>
</comment>
<protein>
    <submittedName>
        <fullName evidence="5">Helix-turn-helix domain-containing protein</fullName>
    </submittedName>
</protein>
<dbReference type="GO" id="GO:0003700">
    <property type="term" value="F:DNA-binding transcription factor activity"/>
    <property type="evidence" value="ECO:0007669"/>
    <property type="project" value="InterPro"/>
</dbReference>
<organism evidence="5 6">
    <name type="scientific">Stecheria intestinalis</name>
    <dbReference type="NCBI Taxonomy" id="2606630"/>
    <lineage>
        <taxon>Bacteria</taxon>
        <taxon>Bacillati</taxon>
        <taxon>Bacillota</taxon>
        <taxon>Erysipelotrichia</taxon>
        <taxon>Erysipelotrichales</taxon>
        <taxon>Erysipelotrichaceae</taxon>
        <taxon>Stecheria</taxon>
    </lineage>
</organism>
<accession>A0A7X2NRV1</accession>
<dbReference type="CDD" id="cd00090">
    <property type="entry name" value="HTH_ARSR"/>
    <property type="match status" value="1"/>
</dbReference>
<dbReference type="SUPFAM" id="SSF46785">
    <property type="entry name" value="Winged helix' DNA-binding domain"/>
    <property type="match status" value="1"/>
</dbReference>
<keyword evidence="3" id="KW-0804">Transcription</keyword>
<dbReference type="PANTHER" id="PTHR43132">
    <property type="entry name" value="ARSENICAL RESISTANCE OPERON REPRESSOR ARSR-RELATED"/>
    <property type="match status" value="1"/>
</dbReference>
<evidence type="ECO:0000313" key="5">
    <source>
        <dbReference type="EMBL" id="MSS58422.1"/>
    </source>
</evidence>
<feature type="domain" description="HTH arsR-type" evidence="4">
    <location>
        <begin position="17"/>
        <end position="99"/>
    </location>
</feature>
<dbReference type="Proteomes" id="UP000461880">
    <property type="component" value="Unassembled WGS sequence"/>
</dbReference>
<keyword evidence="6" id="KW-1185">Reference proteome</keyword>
<dbReference type="EMBL" id="VUMN01000011">
    <property type="protein sequence ID" value="MSS58422.1"/>
    <property type="molecule type" value="Genomic_DNA"/>
</dbReference>
<keyword evidence="2" id="KW-0238">DNA-binding</keyword>
<proteinExistence type="predicted"/>
<dbReference type="PANTHER" id="PTHR43132:SF2">
    <property type="entry name" value="ARSENICAL RESISTANCE OPERON REPRESSOR ARSR-RELATED"/>
    <property type="match status" value="1"/>
</dbReference>
<gene>
    <name evidence="5" type="ORF">FYJ51_05840</name>
</gene>
<sequence>MAKILYVSANDADILCKVGNALSSPTRVKILQLLYYKSYNVKEIAAILNIPASSAALNVRVLEEANLIQTRQQPGSHGSMKICSRKNDYINIRLSGNDPNVDQVRTCSMPIGAYTNCSISPTCGLANEKGMIGYDDSPKDFFLPERLSAQILWTSSGFVEYKFPYLLDHDVNPKKMILSLELCSEAPNYKENWKSDITFWINSIECGTWTCPGDFGSRRGKLNPKWWDNGMTQFGKLLQIEINTKETIINGVTSSNVTINNFEFDQTNPILIRIGNRPDAKYIGGFNLFGSGFGDYEQDIVLSFVY</sequence>
<dbReference type="InterPro" id="IPR011991">
    <property type="entry name" value="ArsR-like_HTH"/>
</dbReference>
<dbReference type="InterPro" id="IPR051011">
    <property type="entry name" value="Metal_resp_trans_reg"/>
</dbReference>
<dbReference type="Gene3D" id="1.10.10.10">
    <property type="entry name" value="Winged helix-like DNA-binding domain superfamily/Winged helix DNA-binding domain"/>
    <property type="match status" value="1"/>
</dbReference>
<dbReference type="AlphaFoldDB" id="A0A7X2NRV1"/>
<dbReference type="Pfam" id="PF12840">
    <property type="entry name" value="HTH_20"/>
    <property type="match status" value="1"/>
</dbReference>
<dbReference type="InterPro" id="IPR036390">
    <property type="entry name" value="WH_DNA-bd_sf"/>
</dbReference>
<name>A0A7X2NRV1_9FIRM</name>
<dbReference type="InterPro" id="IPR036388">
    <property type="entry name" value="WH-like_DNA-bd_sf"/>
</dbReference>
<evidence type="ECO:0000259" key="4">
    <source>
        <dbReference type="SMART" id="SM00418"/>
    </source>
</evidence>
<reference evidence="5 6" key="1">
    <citation type="submission" date="2019-08" db="EMBL/GenBank/DDBJ databases">
        <title>In-depth cultivation of the pig gut microbiome towards novel bacterial diversity and tailored functional studies.</title>
        <authorList>
            <person name="Wylensek D."/>
            <person name="Hitch T.C.A."/>
            <person name="Clavel T."/>
        </authorList>
    </citation>
    <scope>NUCLEOTIDE SEQUENCE [LARGE SCALE GENOMIC DNA]</scope>
    <source>
        <strain evidence="5 6">Oil+RF-744-GAM-WT-6</strain>
    </source>
</reference>
<dbReference type="RefSeq" id="WP_154504183.1">
    <property type="nucleotide sequence ID" value="NZ_VUMN01000011.1"/>
</dbReference>